<accession>A0ABV2GBI3</accession>
<keyword evidence="1" id="KW-0812">Transmembrane</keyword>
<reference evidence="2 3" key="1">
    <citation type="submission" date="2024-06" db="EMBL/GenBank/DDBJ databases">
        <title>Genomic Encyclopedia of Type Strains, Phase IV (KMG-IV): sequencing the most valuable type-strain genomes for metagenomic binning, comparative biology and taxonomic classification.</title>
        <authorList>
            <person name="Goeker M."/>
        </authorList>
    </citation>
    <scope>NUCLEOTIDE SEQUENCE [LARGE SCALE GENOMIC DNA]</scope>
    <source>
        <strain evidence="2 3">DSM 26128</strain>
    </source>
</reference>
<keyword evidence="1" id="KW-1133">Transmembrane helix</keyword>
<feature type="transmembrane region" description="Helical" evidence="1">
    <location>
        <begin position="6"/>
        <end position="28"/>
    </location>
</feature>
<protein>
    <submittedName>
        <fullName evidence="2">Branched-subunit amino acid transport protein</fullName>
    </submittedName>
</protein>
<dbReference type="EMBL" id="JBEPLW010000010">
    <property type="protein sequence ID" value="MET3575639.1"/>
    <property type="molecule type" value="Genomic_DNA"/>
</dbReference>
<feature type="transmembrane region" description="Helical" evidence="1">
    <location>
        <begin position="40"/>
        <end position="60"/>
    </location>
</feature>
<keyword evidence="1" id="KW-0472">Membrane</keyword>
<gene>
    <name evidence="2" type="ORF">ABID49_001544</name>
</gene>
<proteinExistence type="predicted"/>
<dbReference type="InterPro" id="IPR008407">
    <property type="entry name" value="Brnchd-chn_aa_trnsp_AzlD"/>
</dbReference>
<evidence type="ECO:0000313" key="3">
    <source>
        <dbReference type="Proteomes" id="UP001549099"/>
    </source>
</evidence>
<evidence type="ECO:0000256" key="1">
    <source>
        <dbReference type="SAM" id="Phobius"/>
    </source>
</evidence>
<keyword evidence="3" id="KW-1185">Reference proteome</keyword>
<feature type="transmembrane region" description="Helical" evidence="1">
    <location>
        <begin position="66"/>
        <end position="99"/>
    </location>
</feature>
<comment type="caution">
    <text evidence="2">The sequence shown here is derived from an EMBL/GenBank/DDBJ whole genome shotgun (WGS) entry which is preliminary data.</text>
</comment>
<organism evidence="2 3">
    <name type="scientific">Bhargavaea ullalensis</name>
    <dbReference type="NCBI Taxonomy" id="1265685"/>
    <lineage>
        <taxon>Bacteria</taxon>
        <taxon>Bacillati</taxon>
        <taxon>Bacillota</taxon>
        <taxon>Bacilli</taxon>
        <taxon>Bacillales</taxon>
        <taxon>Caryophanaceae</taxon>
        <taxon>Bhargavaea</taxon>
    </lineage>
</organism>
<evidence type="ECO:0000313" key="2">
    <source>
        <dbReference type="EMBL" id="MET3575639.1"/>
    </source>
</evidence>
<sequence length="104" mass="11050">MMGSWYWWMILGMAAVTYIPRAIPLTFLEGRELPPSVSGVLRNIPYAVLGALIFPAILYAQEADLMFGVIGMAAAVAIAWFGGGVMGTVLGTIAILAVYSLIIG</sequence>
<name>A0ABV2GBI3_9BACL</name>
<dbReference type="Proteomes" id="UP001549099">
    <property type="component" value="Unassembled WGS sequence"/>
</dbReference>
<dbReference type="Pfam" id="PF05437">
    <property type="entry name" value="AzlD"/>
    <property type="match status" value="1"/>
</dbReference>